<dbReference type="AlphaFoldDB" id="A0A443KIB7"/>
<accession>A0A443KIB7</accession>
<dbReference type="Proteomes" id="UP000285295">
    <property type="component" value="Unassembled WGS sequence"/>
</dbReference>
<dbReference type="RefSeq" id="WP_128235305.1">
    <property type="nucleotide sequence ID" value="NZ_SAUX01000001.1"/>
</dbReference>
<feature type="compositionally biased region" description="Basic and acidic residues" evidence="1">
    <location>
        <begin position="17"/>
        <end position="29"/>
    </location>
</feature>
<protein>
    <recommendedName>
        <fullName evidence="4">Terminase</fullName>
    </recommendedName>
</protein>
<evidence type="ECO:0008006" key="4">
    <source>
        <dbReference type="Google" id="ProtNLM"/>
    </source>
</evidence>
<name>A0A443KIB7_9RHOB</name>
<evidence type="ECO:0000313" key="2">
    <source>
        <dbReference type="EMBL" id="RWR32507.1"/>
    </source>
</evidence>
<dbReference type="Gene3D" id="3.40.50.300">
    <property type="entry name" value="P-loop containing nucleotide triphosphate hydrolases"/>
    <property type="match status" value="1"/>
</dbReference>
<reference evidence="2 3" key="2">
    <citation type="submission" date="2019-01" db="EMBL/GenBank/DDBJ databases">
        <authorList>
            <person name="Li Y."/>
        </authorList>
    </citation>
    <scope>NUCLEOTIDE SEQUENCE [LARGE SCALE GENOMIC DNA]</scope>
    <source>
        <strain evidence="2 3">D19-10-3-21</strain>
    </source>
</reference>
<evidence type="ECO:0000256" key="1">
    <source>
        <dbReference type="SAM" id="MobiDB-lite"/>
    </source>
</evidence>
<comment type="caution">
    <text evidence="2">The sequence shown here is derived from an EMBL/GenBank/DDBJ whole genome shotgun (WGS) entry which is preliminary data.</text>
</comment>
<reference evidence="2 3" key="1">
    <citation type="submission" date="2019-01" db="EMBL/GenBank/DDBJ databases">
        <title>Sinorhodobacter populi sp. nov. isolated from the symptomatic bark tissue of Populus euramericana canker.</title>
        <authorList>
            <person name="Xu G."/>
        </authorList>
    </citation>
    <scope>NUCLEOTIDE SEQUENCE [LARGE SCALE GENOMIC DNA]</scope>
    <source>
        <strain evidence="2 3">D19-10-3-21</strain>
    </source>
</reference>
<dbReference type="InterPro" id="IPR027417">
    <property type="entry name" value="P-loop_NTPase"/>
</dbReference>
<gene>
    <name evidence="2" type="ORF">D2T31_00550</name>
</gene>
<feature type="region of interest" description="Disordered" evidence="1">
    <location>
        <begin position="567"/>
        <end position="595"/>
    </location>
</feature>
<sequence>MTANLGPSEWGAGEGLPLDREAQGAGGQDDRVDELVGLDAKQAIETLSADLGPGNADLDAPAAFPGPIAEAAYWDDGAIVGIQGPVGSGKTTTMLKSRLRRAMAAPCSVIDGRRRYKLLVIRATYRQLWSTTIPDFLKVFPKHLGEWSGGRGGPVTFTMLHDDGLRIDPPPGHTGDWSNEILFIVEFMAFGDDIQGSLRGYQATDIWMHEMDTNPQDVLINAITRIGRFPDQEHYRGYPPAMRDYGQLVGDFNAPEPGNWTIDLFHDGEKRAELLELMNAELPEGADAIRISFYRQPGFGEPGCENLANLPPSYYHKQVATLTLQGRGDQIDRLVYNKIVYAKAGEPVFQREFSRRIHVSDVILKPWPGLPLMVGLDQGFKGAAVVGQVMTEGVGRSQKIFWKILAELHFPKERLMAKTFGERLSELLETRFPGFAVAGGWGDMAGEAGASQAADENDTWNRLVSRAAGFRIRPQKIGTNRLQPRLEAVRAALEAPTSAGRVGLLIDPSCAFLIAGFTARYVWAFEVDARGDKRKVPNKSLTEANVMDALQYLLLSHVRADGTIEAPPSPADRGLVGHNGGPPLTGETGGLSTGYDVLNPYGGN</sequence>
<organism evidence="2 3">
    <name type="scientific">Paenirhodobacter populi</name>
    <dbReference type="NCBI Taxonomy" id="2306993"/>
    <lineage>
        <taxon>Bacteria</taxon>
        <taxon>Pseudomonadati</taxon>
        <taxon>Pseudomonadota</taxon>
        <taxon>Alphaproteobacteria</taxon>
        <taxon>Rhodobacterales</taxon>
        <taxon>Rhodobacter group</taxon>
        <taxon>Paenirhodobacter</taxon>
    </lineage>
</organism>
<evidence type="ECO:0000313" key="3">
    <source>
        <dbReference type="Proteomes" id="UP000285295"/>
    </source>
</evidence>
<proteinExistence type="predicted"/>
<dbReference type="EMBL" id="SAUX01000001">
    <property type="protein sequence ID" value="RWR32507.1"/>
    <property type="molecule type" value="Genomic_DNA"/>
</dbReference>
<dbReference type="OrthoDB" id="5440754at2"/>
<feature type="region of interest" description="Disordered" evidence="1">
    <location>
        <begin position="1"/>
        <end position="29"/>
    </location>
</feature>